<dbReference type="GO" id="GO:0016020">
    <property type="term" value="C:membrane"/>
    <property type="evidence" value="ECO:0007669"/>
    <property type="project" value="UniProtKB-SubCell"/>
</dbReference>
<evidence type="ECO:0000256" key="1">
    <source>
        <dbReference type="ARBA" id="ARBA00004141"/>
    </source>
</evidence>
<feature type="transmembrane region" description="Helical" evidence="5">
    <location>
        <begin position="40"/>
        <end position="60"/>
    </location>
</feature>
<dbReference type="PROSITE" id="PS50850">
    <property type="entry name" value="MFS"/>
    <property type="match status" value="1"/>
</dbReference>
<organism evidence="7 8">
    <name type="scientific">Littorina saxatilis</name>
    <dbReference type="NCBI Taxonomy" id="31220"/>
    <lineage>
        <taxon>Eukaryota</taxon>
        <taxon>Metazoa</taxon>
        <taxon>Spiralia</taxon>
        <taxon>Lophotrochozoa</taxon>
        <taxon>Mollusca</taxon>
        <taxon>Gastropoda</taxon>
        <taxon>Caenogastropoda</taxon>
        <taxon>Littorinimorpha</taxon>
        <taxon>Littorinoidea</taxon>
        <taxon>Littorinidae</taxon>
        <taxon>Littorina</taxon>
    </lineage>
</organism>
<dbReference type="InterPro" id="IPR020846">
    <property type="entry name" value="MFS_dom"/>
</dbReference>
<evidence type="ECO:0000256" key="2">
    <source>
        <dbReference type="ARBA" id="ARBA00022692"/>
    </source>
</evidence>
<protein>
    <recommendedName>
        <fullName evidence="6">Major facilitator superfamily (MFS) profile domain-containing protein</fullName>
    </recommendedName>
</protein>
<reference evidence="7 8" key="1">
    <citation type="submission" date="2024-02" db="EMBL/GenBank/DDBJ databases">
        <title>Chromosome-scale genome assembly of the rough periwinkle Littorina saxatilis.</title>
        <authorList>
            <person name="De Jode A."/>
            <person name="Faria R."/>
            <person name="Formenti G."/>
            <person name="Sims Y."/>
            <person name="Smith T.P."/>
            <person name="Tracey A."/>
            <person name="Wood J.M.D."/>
            <person name="Zagrodzka Z.B."/>
            <person name="Johannesson K."/>
            <person name="Butlin R.K."/>
            <person name="Leder E.H."/>
        </authorList>
    </citation>
    <scope>NUCLEOTIDE SEQUENCE [LARGE SCALE GENOMIC DNA]</scope>
    <source>
        <strain evidence="7">Snail1</strain>
        <tissue evidence="7">Muscle</tissue>
    </source>
</reference>
<dbReference type="InterPro" id="IPR011701">
    <property type="entry name" value="MFS"/>
</dbReference>
<name>A0AAN9ALP9_9CAEN</name>
<dbReference type="EMBL" id="JBAMIC010002470">
    <property type="protein sequence ID" value="KAK7089235.1"/>
    <property type="molecule type" value="Genomic_DNA"/>
</dbReference>
<keyword evidence="2 5" id="KW-0812">Transmembrane</keyword>
<dbReference type="PANTHER" id="PTHR43184">
    <property type="entry name" value="MAJOR FACILITATOR SUPERFAMILY TRANSPORTER 16, ISOFORM B"/>
    <property type="match status" value="1"/>
</dbReference>
<dbReference type="GO" id="GO:0022857">
    <property type="term" value="F:transmembrane transporter activity"/>
    <property type="evidence" value="ECO:0007669"/>
    <property type="project" value="InterPro"/>
</dbReference>
<evidence type="ECO:0000256" key="5">
    <source>
        <dbReference type="SAM" id="Phobius"/>
    </source>
</evidence>
<proteinExistence type="predicted"/>
<evidence type="ECO:0000256" key="4">
    <source>
        <dbReference type="ARBA" id="ARBA00023136"/>
    </source>
</evidence>
<dbReference type="Gene3D" id="1.20.1250.20">
    <property type="entry name" value="MFS general substrate transporter like domains"/>
    <property type="match status" value="1"/>
</dbReference>
<dbReference type="SUPFAM" id="SSF103473">
    <property type="entry name" value="MFS general substrate transporter"/>
    <property type="match status" value="1"/>
</dbReference>
<dbReference type="Proteomes" id="UP001374579">
    <property type="component" value="Unassembled WGS sequence"/>
</dbReference>
<sequence length="203" mass="21362">MVMEAAMGMFCLKVVRYSMYMWLPMYLLQQLKYSQSTAGMLSTVFEMGGVAGTALIGVVIDRVFQGRALLGTGISMMLSAGALVLFAMSGTWGMLFNISFLFLAGVFNAGPDSILGGAIPAEIAKLDGRNAAGATIGFVNGFGSLGSCVEGPLVGFVSTYYSWGSVFYLMTVLSALGSLAVFRAAAAIPRKQQQVVIPESTLA</sequence>
<accession>A0AAN9ALP9</accession>
<feature type="transmembrane region" description="Helical" evidence="5">
    <location>
        <begin position="160"/>
        <end position="182"/>
    </location>
</feature>
<keyword evidence="8" id="KW-1185">Reference proteome</keyword>
<dbReference type="InterPro" id="IPR036259">
    <property type="entry name" value="MFS_trans_sf"/>
</dbReference>
<dbReference type="Pfam" id="PF07690">
    <property type="entry name" value="MFS_1"/>
    <property type="match status" value="1"/>
</dbReference>
<gene>
    <name evidence="7" type="ORF">V1264_024630</name>
</gene>
<evidence type="ECO:0000313" key="8">
    <source>
        <dbReference type="Proteomes" id="UP001374579"/>
    </source>
</evidence>
<comment type="subcellular location">
    <subcellularLocation>
        <location evidence="1">Membrane</location>
        <topology evidence="1">Multi-pass membrane protein</topology>
    </subcellularLocation>
</comment>
<dbReference type="AlphaFoldDB" id="A0AAN9ALP9"/>
<evidence type="ECO:0000313" key="7">
    <source>
        <dbReference type="EMBL" id="KAK7089235.1"/>
    </source>
</evidence>
<dbReference type="PANTHER" id="PTHR43184:SF30">
    <property type="entry name" value="MFS DOMAIN-CONTAINING PROTEIN"/>
    <property type="match status" value="1"/>
</dbReference>
<feature type="domain" description="Major facilitator superfamily (MFS) profile" evidence="6">
    <location>
        <begin position="1"/>
        <end position="203"/>
    </location>
</feature>
<evidence type="ECO:0000256" key="3">
    <source>
        <dbReference type="ARBA" id="ARBA00022989"/>
    </source>
</evidence>
<keyword evidence="3 5" id="KW-1133">Transmembrane helix</keyword>
<comment type="caution">
    <text evidence="7">The sequence shown here is derived from an EMBL/GenBank/DDBJ whole genome shotgun (WGS) entry which is preliminary data.</text>
</comment>
<evidence type="ECO:0000259" key="6">
    <source>
        <dbReference type="PROSITE" id="PS50850"/>
    </source>
</evidence>
<keyword evidence="4 5" id="KW-0472">Membrane</keyword>